<dbReference type="InParanoid" id="A0A409WN13"/>
<evidence type="ECO:0000313" key="3">
    <source>
        <dbReference type="Proteomes" id="UP000283269"/>
    </source>
</evidence>
<reference evidence="2 3" key="1">
    <citation type="journal article" date="2018" name="Evol. Lett.">
        <title>Horizontal gene cluster transfer increased hallucinogenic mushroom diversity.</title>
        <authorList>
            <person name="Reynolds H.T."/>
            <person name="Vijayakumar V."/>
            <person name="Gluck-Thaler E."/>
            <person name="Korotkin H.B."/>
            <person name="Matheny P.B."/>
            <person name="Slot J.C."/>
        </authorList>
    </citation>
    <scope>NUCLEOTIDE SEQUENCE [LARGE SCALE GENOMIC DNA]</scope>
    <source>
        <strain evidence="2 3">2631</strain>
    </source>
</reference>
<dbReference type="AlphaFoldDB" id="A0A409WN13"/>
<dbReference type="SUPFAM" id="SSF51905">
    <property type="entry name" value="FAD/NAD(P)-binding domain"/>
    <property type="match status" value="1"/>
</dbReference>
<sequence length="588" mass="66381">MNNQAKPRLPFKLGNFSVDDPRPIKVAVIGAGHSGIVAGIRFRQRVQNLDLTIYDSLAGIGGTWYANRYPGLQCDIPSHAYQPTFESNTEWSAFYATGSEIQRNLESIVDKYQLRPFIKLQHRLTAARYSEESGKWELTIKHPRKVSETVKSHENQKSRENQEWEELHDTVDILFIAVGPLSRWTWPDIPGLESFSGTVVHSADWNIADDKETLGDKRVGVIGVGSSAIQIVAALQPKVKHLVNYVRGKTWIAAIFNKPSLDRVSGDSSVNNYTFTDKDKEAFKDPKIYNEFRREIEQDMNHAHPATLLGSPLEKMARAEFTESMRQKLAKRPWIADHLIPDFGVCCRRLTPGPGYLEALCEDNVTFVPSIIKGVTSKGIETVDGQFQELDIIICATGFETSYRLDMDIKGRKGVSLNEHHTPHPRTYLSIAVDGFPNMFQALGPNAGVGAGNLLLIMERQVDYAVAATLKIQRESIKSIEAKQEAVEDFEKYIDTVFGTKCRSWYKAGKEEGRVVALWPGSPMHAARTLAHPRWEDFNYEYLDSSQNRLHWLGDGNTVADKDPEADKGWYLRPEYIDYPPGIFRPLL</sequence>
<dbReference type="PANTHER" id="PTHR42877:SF7">
    <property type="entry name" value="FLAVIN-BINDING MONOOXYGENASE-RELATED"/>
    <property type="match status" value="1"/>
</dbReference>
<evidence type="ECO:0000256" key="1">
    <source>
        <dbReference type="ARBA" id="ARBA00010139"/>
    </source>
</evidence>
<accession>A0A409WN13</accession>
<dbReference type="InterPro" id="IPR036188">
    <property type="entry name" value="FAD/NAD-bd_sf"/>
</dbReference>
<dbReference type="Pfam" id="PF13450">
    <property type="entry name" value="NAD_binding_8"/>
    <property type="match status" value="1"/>
</dbReference>
<comment type="similarity">
    <text evidence="1">Belongs to the FAD-binding monooxygenase family.</text>
</comment>
<organism evidence="2 3">
    <name type="scientific">Psilocybe cyanescens</name>
    <dbReference type="NCBI Taxonomy" id="93625"/>
    <lineage>
        <taxon>Eukaryota</taxon>
        <taxon>Fungi</taxon>
        <taxon>Dikarya</taxon>
        <taxon>Basidiomycota</taxon>
        <taxon>Agaricomycotina</taxon>
        <taxon>Agaricomycetes</taxon>
        <taxon>Agaricomycetidae</taxon>
        <taxon>Agaricales</taxon>
        <taxon>Agaricineae</taxon>
        <taxon>Strophariaceae</taxon>
        <taxon>Psilocybe</taxon>
    </lineage>
</organism>
<evidence type="ECO:0008006" key="4">
    <source>
        <dbReference type="Google" id="ProtNLM"/>
    </source>
</evidence>
<dbReference type="STRING" id="93625.A0A409WN13"/>
<name>A0A409WN13_PSICY</name>
<dbReference type="InterPro" id="IPR051209">
    <property type="entry name" value="FAD-bind_Monooxygenase_sf"/>
</dbReference>
<protein>
    <recommendedName>
        <fullName evidence="4">FAD/NAD(P)-binding domain-containing protein</fullName>
    </recommendedName>
</protein>
<dbReference type="EMBL" id="NHYD01003359">
    <property type="protein sequence ID" value="PPQ79898.1"/>
    <property type="molecule type" value="Genomic_DNA"/>
</dbReference>
<keyword evidence="3" id="KW-1185">Reference proteome</keyword>
<comment type="caution">
    <text evidence="2">The sequence shown here is derived from an EMBL/GenBank/DDBJ whole genome shotgun (WGS) entry which is preliminary data.</text>
</comment>
<dbReference type="Proteomes" id="UP000283269">
    <property type="component" value="Unassembled WGS sequence"/>
</dbReference>
<dbReference type="Gene3D" id="3.50.50.60">
    <property type="entry name" value="FAD/NAD(P)-binding domain"/>
    <property type="match status" value="3"/>
</dbReference>
<dbReference type="PANTHER" id="PTHR42877">
    <property type="entry name" value="L-ORNITHINE N(5)-MONOOXYGENASE-RELATED"/>
    <property type="match status" value="1"/>
</dbReference>
<gene>
    <name evidence="2" type="ORF">CVT25_002954</name>
</gene>
<proteinExistence type="inferred from homology"/>
<evidence type="ECO:0000313" key="2">
    <source>
        <dbReference type="EMBL" id="PPQ79898.1"/>
    </source>
</evidence>
<dbReference type="OrthoDB" id="74360at2759"/>